<dbReference type="Proteomes" id="UP000587608">
    <property type="component" value="Unassembled WGS sequence"/>
</dbReference>
<dbReference type="Pfam" id="PF14016">
    <property type="entry name" value="DUF4232"/>
    <property type="match status" value="1"/>
</dbReference>
<evidence type="ECO:0000256" key="2">
    <source>
        <dbReference type="SAM" id="SignalP"/>
    </source>
</evidence>
<dbReference type="RefSeq" id="WP_167793414.1">
    <property type="nucleotide sequence ID" value="NZ_JACERG010000003.1"/>
</dbReference>
<evidence type="ECO:0000313" key="5">
    <source>
        <dbReference type="Proteomes" id="UP000587608"/>
    </source>
</evidence>
<organism evidence="4 5">
    <name type="scientific">Streptomyces griseoaurantiacus</name>
    <dbReference type="NCBI Taxonomy" id="68213"/>
    <lineage>
        <taxon>Bacteria</taxon>
        <taxon>Bacillati</taxon>
        <taxon>Actinomycetota</taxon>
        <taxon>Actinomycetes</taxon>
        <taxon>Kitasatosporales</taxon>
        <taxon>Streptomycetaceae</taxon>
        <taxon>Streptomyces</taxon>
        <taxon>Streptomyces aurantiacus group</taxon>
    </lineage>
</organism>
<feature type="domain" description="DUF4232" evidence="3">
    <location>
        <begin position="78"/>
        <end position="215"/>
    </location>
</feature>
<feature type="region of interest" description="Disordered" evidence="1">
    <location>
        <begin position="29"/>
        <end position="83"/>
    </location>
</feature>
<dbReference type="InterPro" id="IPR025326">
    <property type="entry name" value="DUF4232"/>
</dbReference>
<name>A0A7W2DPE4_9ACTN</name>
<proteinExistence type="predicted"/>
<evidence type="ECO:0000313" key="4">
    <source>
        <dbReference type="EMBL" id="MBA5220521.1"/>
    </source>
</evidence>
<dbReference type="AlphaFoldDB" id="A0A7W2DPE4"/>
<feature type="compositionally biased region" description="Basic and acidic residues" evidence="1">
    <location>
        <begin position="29"/>
        <end position="40"/>
    </location>
</feature>
<dbReference type="EMBL" id="JACERG010000003">
    <property type="protein sequence ID" value="MBA5220521.1"/>
    <property type="molecule type" value="Genomic_DNA"/>
</dbReference>
<comment type="caution">
    <text evidence="4">The sequence shown here is derived from an EMBL/GenBank/DDBJ whole genome shotgun (WGS) entry which is preliminary data.</text>
</comment>
<keyword evidence="2" id="KW-0732">Signal</keyword>
<dbReference type="PROSITE" id="PS51257">
    <property type="entry name" value="PROKAR_LIPOPROTEIN"/>
    <property type="match status" value="1"/>
</dbReference>
<evidence type="ECO:0000259" key="3">
    <source>
        <dbReference type="Pfam" id="PF14016"/>
    </source>
</evidence>
<feature type="chain" id="PRO_5038424562" evidence="2">
    <location>
        <begin position="22"/>
        <end position="222"/>
    </location>
</feature>
<gene>
    <name evidence="4" type="ORF">H1X69_03685</name>
</gene>
<feature type="signal peptide" evidence="2">
    <location>
        <begin position="1"/>
        <end position="21"/>
    </location>
</feature>
<protein>
    <submittedName>
        <fullName evidence="4">DUF4232 domain-containing protein</fullName>
    </submittedName>
</protein>
<reference evidence="4 5" key="1">
    <citation type="submission" date="2020-07" db="EMBL/GenBank/DDBJ databases">
        <title>Differential regulation of undecylprodigiosin biosynthesis in the yeast-scavenging Streptomyces strain MBK6.</title>
        <authorList>
            <person name="Baral B."/>
            <person name="Siitonen V."/>
            <person name="Laughlin M."/>
            <person name="Yamada K."/>
            <person name="Ilomaeki M."/>
            <person name="Metsae-Ketelae M."/>
            <person name="Niemi J."/>
        </authorList>
    </citation>
    <scope>NUCLEOTIDE SEQUENCE [LARGE SCALE GENOMIC DNA]</scope>
    <source>
        <strain evidence="4 5">MBK6</strain>
    </source>
</reference>
<evidence type="ECO:0000256" key="1">
    <source>
        <dbReference type="SAM" id="MobiDB-lite"/>
    </source>
</evidence>
<accession>A0A7W2DPE4</accession>
<sequence length="222" mass="22857">MTVHRRLAGAACLLAVSLLTAGCGLSAELDRESDPDRRPDTTPARTPSAPAVDTLTPGPAYGLPGRPTRSPAPDTTACPASGLRLEPGPVEAAMGLRAMTVRLTNCGKESYAFGGYPVLTALDEDRAPLVDVEVRKGPGEITGVPDPGAHPVRLARGESATSSLVWRNTVTDPTTTAVNAPYLRVAPTEGAPAAVLTVDGGLDLGNTGRIGTTAWKKADKAE</sequence>